<comment type="caution">
    <text evidence="2">The sequence shown here is derived from an EMBL/GenBank/DDBJ whole genome shotgun (WGS) entry which is preliminary data.</text>
</comment>
<dbReference type="CDD" id="cd14789">
    <property type="entry name" value="Tiki"/>
    <property type="match status" value="1"/>
</dbReference>
<dbReference type="Pfam" id="PF01963">
    <property type="entry name" value="TraB_PrgY_gumN"/>
    <property type="match status" value="1"/>
</dbReference>
<feature type="chain" id="PRO_5002491805" description="Polysaccharide biosynthesis protein GumN" evidence="1">
    <location>
        <begin position="17"/>
        <end position="282"/>
    </location>
</feature>
<reference evidence="2 3" key="1">
    <citation type="submission" date="2015-03" db="EMBL/GenBank/DDBJ databases">
        <authorList>
            <person name="Hassan Y.I."/>
            <person name="Lepp D."/>
            <person name="Zhou T."/>
        </authorList>
    </citation>
    <scope>NUCLEOTIDE SEQUENCE [LARGE SCALE GENOMIC DNA]</scope>
    <source>
        <strain evidence="2 3">GH2-10</strain>
    </source>
</reference>
<dbReference type="PATRIC" id="fig|361041.3.peg.3698"/>
<feature type="signal peptide" evidence="1">
    <location>
        <begin position="1"/>
        <end position="16"/>
    </location>
</feature>
<keyword evidence="3" id="KW-1185">Reference proteome</keyword>
<dbReference type="InterPro" id="IPR047111">
    <property type="entry name" value="YbaP-like"/>
</dbReference>
<keyword evidence="1" id="KW-0732">Signal</keyword>
<proteinExistence type="predicted"/>
<dbReference type="Proteomes" id="UP000033514">
    <property type="component" value="Unassembled WGS sequence"/>
</dbReference>
<evidence type="ECO:0008006" key="4">
    <source>
        <dbReference type="Google" id="ProtNLM"/>
    </source>
</evidence>
<sequence>MLALAILLAFSNAATAAPAIWKVSDEDSSIWLFGSIHMLPADTDWRTETLDRLIQDADRVYFETDLGPEAHAEIVTLTMSRGFASDGVLLNRRIGTKLMGKVRTAAEKYDLPVPSLLAMQPWMAAMTIATAAVSGLGYDPTKGVEAVLTAEIPRDKQGFLETAAQQIEAIAGGSEADQIQMLTATIAEAQWSAGRIEDMKNAWIAGTPETVGDIFLADMGAYGDAFMDRLIVQRNKNWAQQITEMLDQDEAAVLVVGAGHLIGDYSVVTLLEEKGFTGERVQ</sequence>
<organism evidence="2 3">
    <name type="scientific">Devosia soli</name>
    <dbReference type="NCBI Taxonomy" id="361041"/>
    <lineage>
        <taxon>Bacteria</taxon>
        <taxon>Pseudomonadati</taxon>
        <taxon>Pseudomonadota</taxon>
        <taxon>Alphaproteobacteria</taxon>
        <taxon>Hyphomicrobiales</taxon>
        <taxon>Devosiaceae</taxon>
        <taxon>Devosia</taxon>
    </lineage>
</organism>
<accession>A0A0F5LF28</accession>
<dbReference type="InterPro" id="IPR002816">
    <property type="entry name" value="TraB/PrgY/GumN_fam"/>
</dbReference>
<protein>
    <recommendedName>
        <fullName evidence="4">Polysaccharide biosynthesis protein GumN</fullName>
    </recommendedName>
</protein>
<dbReference type="EMBL" id="LAJG01000005">
    <property type="protein sequence ID" value="KKB80905.1"/>
    <property type="molecule type" value="Genomic_DNA"/>
</dbReference>
<evidence type="ECO:0000313" key="2">
    <source>
        <dbReference type="EMBL" id="KKB80905.1"/>
    </source>
</evidence>
<evidence type="ECO:0000256" key="1">
    <source>
        <dbReference type="SAM" id="SignalP"/>
    </source>
</evidence>
<evidence type="ECO:0000313" key="3">
    <source>
        <dbReference type="Proteomes" id="UP000033514"/>
    </source>
</evidence>
<name>A0A0F5LF28_9HYPH</name>
<dbReference type="STRING" id="361041.VW35_01555"/>
<dbReference type="AlphaFoldDB" id="A0A0F5LF28"/>
<gene>
    <name evidence="2" type="ORF">VW35_01555</name>
</gene>
<dbReference type="PANTHER" id="PTHR40590">
    <property type="entry name" value="CYTOPLASMIC PROTEIN-RELATED"/>
    <property type="match status" value="1"/>
</dbReference>
<dbReference type="PANTHER" id="PTHR40590:SF1">
    <property type="entry name" value="CYTOPLASMIC PROTEIN"/>
    <property type="match status" value="1"/>
</dbReference>